<accession>A0A849CGF3</accession>
<evidence type="ECO:0000259" key="1">
    <source>
        <dbReference type="Pfam" id="PF00534"/>
    </source>
</evidence>
<dbReference type="GO" id="GO:0016757">
    <property type="term" value="F:glycosyltransferase activity"/>
    <property type="evidence" value="ECO:0007669"/>
    <property type="project" value="InterPro"/>
</dbReference>
<dbReference type="Proteomes" id="UP000540079">
    <property type="component" value="Unassembled WGS sequence"/>
</dbReference>
<dbReference type="PANTHER" id="PTHR45947">
    <property type="entry name" value="SULFOQUINOVOSYL TRANSFERASE SQD2"/>
    <property type="match status" value="1"/>
</dbReference>
<name>A0A849CGF3_PASMD</name>
<sequence>MEKKNVLIFTGLYLPGVKGGGPIRTIYNLTSRLKNDINFYIITLDRDLGDPSPYKNIATNTWTADENGTKIYYINPNFKIRELIKVVNQIDYDVLYLNSFFNFRFTIIPLFLNKFHFFKTSKPIVLAPRGELSSSALSLKKCKKEIFTKLASWIGLYDQDIVWQGSSAHEINDIYTFLVKNNITYKKIIECRNLSTPSSLTTSKEGINNQSRLRICFLSRIAKIKNLYFALEILQKIDFPVFLGIYGPLEDKKYWNACLSLISKLPSHIEVKYYGIVENTKVQETISNYDLFFVPTQGENYGHVFIEALSSGTPILLSDQTPWRNLKDKGIGWDIPLARKDRFIHALQAFNHLNVEKRQIIKQKCINFADNIINSKEVLDANKNIFLDLV</sequence>
<dbReference type="PANTHER" id="PTHR45947:SF3">
    <property type="entry name" value="SULFOQUINOVOSYL TRANSFERASE SQD2"/>
    <property type="match status" value="1"/>
</dbReference>
<organism evidence="2 3">
    <name type="scientific">Pasteurella multocida</name>
    <dbReference type="NCBI Taxonomy" id="747"/>
    <lineage>
        <taxon>Bacteria</taxon>
        <taxon>Pseudomonadati</taxon>
        <taxon>Pseudomonadota</taxon>
        <taxon>Gammaproteobacteria</taxon>
        <taxon>Pasteurellales</taxon>
        <taxon>Pasteurellaceae</taxon>
        <taxon>Pasteurella</taxon>
    </lineage>
</organism>
<dbReference type="RefSeq" id="WP_014667857.1">
    <property type="nucleotide sequence ID" value="NZ_CP030096.1"/>
</dbReference>
<keyword evidence="2" id="KW-0808">Transferase</keyword>
<reference evidence="2 3" key="1">
    <citation type="journal article" date="2018" name="Front. Microbiol.">
        <title>Genetic and Phylogenetic Characteristics of Pasteurella multocida Isolates From Different Host Species.</title>
        <authorList>
            <person name="Peng Z."/>
            <person name="Liang W."/>
            <person name="Wang F."/>
            <person name="Xu Z."/>
            <person name="Xie Z."/>
            <person name="Lian Z."/>
            <person name="Hua L."/>
            <person name="Zhou R."/>
            <person name="Chen H."/>
            <person name="Wu B."/>
        </authorList>
    </citation>
    <scope>NUCLEOTIDE SEQUENCE [LARGE SCALE GENOMIC DNA]</scope>
    <source>
        <strain evidence="2 3">HNA06</strain>
    </source>
</reference>
<gene>
    <name evidence="2" type="ORF">C2800_04330</name>
</gene>
<proteinExistence type="predicted"/>
<dbReference type="Pfam" id="PF00534">
    <property type="entry name" value="Glycos_transf_1"/>
    <property type="match status" value="1"/>
</dbReference>
<dbReference type="Gene3D" id="3.40.50.2000">
    <property type="entry name" value="Glycogen Phosphorylase B"/>
    <property type="match status" value="2"/>
</dbReference>
<dbReference type="InterPro" id="IPR001296">
    <property type="entry name" value="Glyco_trans_1"/>
</dbReference>
<comment type="caution">
    <text evidence="2">The sequence shown here is derived from an EMBL/GenBank/DDBJ whole genome shotgun (WGS) entry which is preliminary data.</text>
</comment>
<dbReference type="SUPFAM" id="SSF53756">
    <property type="entry name" value="UDP-Glycosyltransferase/glycogen phosphorylase"/>
    <property type="match status" value="1"/>
</dbReference>
<dbReference type="AlphaFoldDB" id="A0A849CGF3"/>
<evidence type="ECO:0000313" key="2">
    <source>
        <dbReference type="EMBL" id="NNI78652.1"/>
    </source>
</evidence>
<dbReference type="CDD" id="cd03801">
    <property type="entry name" value="GT4_PimA-like"/>
    <property type="match status" value="1"/>
</dbReference>
<protein>
    <submittedName>
        <fullName evidence="2">Glycosyltransferase</fullName>
    </submittedName>
</protein>
<feature type="domain" description="Glycosyl transferase family 1" evidence="1">
    <location>
        <begin position="209"/>
        <end position="358"/>
    </location>
</feature>
<dbReference type="InterPro" id="IPR050194">
    <property type="entry name" value="Glycosyltransferase_grp1"/>
</dbReference>
<evidence type="ECO:0000313" key="3">
    <source>
        <dbReference type="Proteomes" id="UP000540079"/>
    </source>
</evidence>
<dbReference type="EMBL" id="PPVL01000003">
    <property type="protein sequence ID" value="NNI78652.1"/>
    <property type="molecule type" value="Genomic_DNA"/>
</dbReference>